<comment type="caution">
    <text evidence="2">The sequence shown here is derived from an EMBL/GenBank/DDBJ whole genome shotgun (WGS) entry which is preliminary data.</text>
</comment>
<dbReference type="NCBIfam" id="NF045850">
    <property type="entry name" value="ABC_Mplas_LP"/>
    <property type="match status" value="1"/>
</dbReference>
<accession>D4XVC4</accession>
<name>D4XVC4_9BACT</name>
<dbReference type="EMBL" id="ADNC01000007">
    <property type="protein sequence ID" value="EFF41631.1"/>
    <property type="molecule type" value="Genomic_DNA"/>
</dbReference>
<sequence>MKKNIKILTLSALSLLSAGTVAAVVSCGGGKTSSGTTDSITTVDPEKANPHAETNKVLSNILNPQKSTVKGLGNLDKLAKNRIYKREINAEFKPAGLPWDMSSSYGSFQIPLKDATTSRLLMVENYGEAAIATNSTTSAEGLVVTNKYVLRPAVWKYKLDLADALILVDASGKETVYESDAVDHLEEQPDAKGYFANPYVRLLSKDPKSINSKEFNEALKTTKNIKFRMRKDVVWSTYDGKDSGTRVVADDIYIGYMRSQLYGQEFRRENGGSKEQDAASKKLVDYPGWLAEGRTYANEYLLGLYGVDASKVKARDQFVSTKDNREYVTFQGTEGQVQKWDLFLNNVTDSYEWVAAPSQYIKKGYGDAKGLQSDKANVDFNSVHAELQKTKGLVKDAGYYWYGMTTKNTLFAGKFLGQPFNGTQRYWSAKLNKNYWDKEYAEDPKSLLELQEWYQQTAADAKQFASNEFNAYRSGDVSVISFSRQEPANQDLIKRDPVNFGLTYIQDKNTSSYTNRSGWALVPRPAVNEKLANAQPMINEVAAKLLFNVDDLSKMAKGTEKNLLEYTAAGRGRAFRTLLSLATNWAGFATQITTGIPTRPWNFGYATEAKINGKDQESAKYKTPRDALEVINNYFAVDETGKKVKLGSYANNDELDLRKSEETAVNAGANDKLKSAAFAEVKAEMKKLLDKFYEENKQFAGKNVEITFPARFLAVDQKFENAANLLLSRVYGELDPRLKFTFTKINNRDDFDVKWQSGKTAFNLLGWGYDYEGLGGGFDASSWQSELFATFALIATKPDVEAKFAAYPAMVRAAKALQTELKGKKLSVPFEKWYTLDQADMDNLGHALGRNKIDEKTGKLVDLTKEDEKLYDKEDGYFLSAQFWLKYQISNTNDELIQLAKEIGNFYGVSLNQSHTSLSELFTEVVVNPNYVRPVAYDRFTSYADYKVV</sequence>
<dbReference type="STRING" id="747682.MALL_0660"/>
<feature type="signal peptide" evidence="1">
    <location>
        <begin position="1"/>
        <end position="22"/>
    </location>
</feature>
<proteinExistence type="predicted"/>
<dbReference type="PROSITE" id="PS51257">
    <property type="entry name" value="PROKAR_LIPOPROTEIN"/>
    <property type="match status" value="1"/>
</dbReference>
<evidence type="ECO:0000313" key="2">
    <source>
        <dbReference type="EMBL" id="EFF41631.1"/>
    </source>
</evidence>
<reference evidence="2 3" key="1">
    <citation type="submission" date="2010-03" db="EMBL/GenBank/DDBJ databases">
        <authorList>
            <person name="Glass J.I."/>
            <person name="Benders G.A."/>
            <person name="Durkin A.S."/>
            <person name="Farmerie W.G."/>
            <person name="Hlavinka K."/>
            <person name="Hostetler J."/>
            <person name="Jackson J."/>
            <person name="May M.A."/>
            <person name="Miller R.H."/>
            <person name="Paralanov V."/>
            <person name="Radune D."/>
            <person name="Szczypinski B."/>
            <person name="Brown D.R."/>
        </authorList>
    </citation>
    <scope>NUCLEOTIDE SEQUENCE [LARGE SCALE GENOMIC DNA]</scope>
    <source>
        <strain evidence="2 3">A21JP2</strain>
    </source>
</reference>
<dbReference type="Proteomes" id="UP000004757">
    <property type="component" value="Unassembled WGS sequence"/>
</dbReference>
<protein>
    <recommendedName>
        <fullName evidence="4">Lipoprotein</fullName>
    </recommendedName>
</protein>
<dbReference type="AlphaFoldDB" id="D4XVC4"/>
<organism evidence="2 3">
    <name type="scientific">Mycoplasmopsis alligatoris A21JP2</name>
    <dbReference type="NCBI Taxonomy" id="747682"/>
    <lineage>
        <taxon>Bacteria</taxon>
        <taxon>Bacillati</taxon>
        <taxon>Mycoplasmatota</taxon>
        <taxon>Mycoplasmoidales</taxon>
        <taxon>Metamycoplasmataceae</taxon>
        <taxon>Mycoplasmopsis</taxon>
    </lineage>
</organism>
<dbReference type="eggNOG" id="ENOG5030MFQ">
    <property type="taxonomic scope" value="Bacteria"/>
</dbReference>
<dbReference type="OrthoDB" id="395154at2"/>
<feature type="chain" id="PRO_5003067829" description="Lipoprotein" evidence="1">
    <location>
        <begin position="23"/>
        <end position="949"/>
    </location>
</feature>
<evidence type="ECO:0000313" key="3">
    <source>
        <dbReference type="Proteomes" id="UP000004757"/>
    </source>
</evidence>
<keyword evidence="3" id="KW-1185">Reference proteome</keyword>
<evidence type="ECO:0000256" key="1">
    <source>
        <dbReference type="SAM" id="SignalP"/>
    </source>
</evidence>
<evidence type="ECO:0008006" key="4">
    <source>
        <dbReference type="Google" id="ProtNLM"/>
    </source>
</evidence>
<keyword evidence="1" id="KW-0732">Signal</keyword>
<gene>
    <name evidence="2" type="ORF">MALL_0660</name>
</gene>
<dbReference type="RefSeq" id="WP_005683331.1">
    <property type="nucleotide sequence ID" value="NZ_ADNC01000007.1"/>
</dbReference>